<evidence type="ECO:0000256" key="3">
    <source>
        <dbReference type="ARBA" id="ARBA00022980"/>
    </source>
</evidence>
<keyword evidence="5" id="KW-0687">Ribonucleoprotein</keyword>
<sequence length="117" mass="12617">MRLTPFLRLAQSPALLESLTIPAQAVPAAKSASNLPYLVSRTKSNRIPVYIRIGAGGSKKTTLIQRVEGDRMALRDEVREALGMGGADVVVNPTTGHVVVKGSHVPKLTEWLKNKGF</sequence>
<evidence type="ECO:0000313" key="8">
    <source>
        <dbReference type="Proteomes" id="UP001187682"/>
    </source>
</evidence>
<dbReference type="Pfam" id="PF05046">
    <property type="entry name" value="Img2"/>
    <property type="match status" value="1"/>
</dbReference>
<keyword evidence="8" id="KW-1185">Reference proteome</keyword>
<organism evidence="7 8">
    <name type="scientific">Cephalotrichum gorgonifer</name>
    <dbReference type="NCBI Taxonomy" id="2041049"/>
    <lineage>
        <taxon>Eukaryota</taxon>
        <taxon>Fungi</taxon>
        <taxon>Dikarya</taxon>
        <taxon>Ascomycota</taxon>
        <taxon>Pezizomycotina</taxon>
        <taxon>Sordariomycetes</taxon>
        <taxon>Hypocreomycetidae</taxon>
        <taxon>Microascales</taxon>
        <taxon>Microascaceae</taxon>
        <taxon>Cephalotrichum</taxon>
    </lineage>
</organism>
<proteinExistence type="inferred from homology"/>
<gene>
    <name evidence="7" type="ORF">DNG_02216</name>
</gene>
<comment type="similarity">
    <text evidence="2">Belongs to the mitochondrion-specific ribosomal protein mL49 family.</text>
</comment>
<reference evidence="7" key="1">
    <citation type="submission" date="2018-03" db="EMBL/GenBank/DDBJ databases">
        <authorList>
            <person name="Guldener U."/>
        </authorList>
    </citation>
    <scope>NUCLEOTIDE SEQUENCE</scope>
</reference>
<evidence type="ECO:0000313" key="7">
    <source>
        <dbReference type="EMBL" id="SPN99181.1"/>
    </source>
</evidence>
<dbReference type="PANTHER" id="PTHR13477">
    <property type="entry name" value="MITOCHONDRIAL 39S RIBOSOMAL PROTEIN L49"/>
    <property type="match status" value="1"/>
</dbReference>
<dbReference type="Gene3D" id="3.30.780.10">
    <property type="entry name" value="SUI1-like domain"/>
    <property type="match status" value="1"/>
</dbReference>
<comment type="subcellular location">
    <subcellularLocation>
        <location evidence="1">Mitochondrion</location>
    </subcellularLocation>
</comment>
<dbReference type="GO" id="GO:0003735">
    <property type="term" value="F:structural constituent of ribosome"/>
    <property type="evidence" value="ECO:0007669"/>
    <property type="project" value="InterPro"/>
</dbReference>
<comment type="caution">
    <text evidence="7">The sequence shown here is derived from an EMBL/GenBank/DDBJ whole genome shotgun (WGS) entry which is preliminary data.</text>
</comment>
<keyword evidence="3" id="KW-0689">Ribosomal protein</keyword>
<dbReference type="EMBL" id="ONZQ02000002">
    <property type="protein sequence ID" value="SPN99181.1"/>
    <property type="molecule type" value="Genomic_DNA"/>
</dbReference>
<accession>A0AAE8SSE6</accession>
<evidence type="ECO:0000256" key="6">
    <source>
        <dbReference type="ARBA" id="ARBA00035191"/>
    </source>
</evidence>
<evidence type="ECO:0000256" key="5">
    <source>
        <dbReference type="ARBA" id="ARBA00023274"/>
    </source>
</evidence>
<dbReference type="AlphaFoldDB" id="A0AAE8SSE6"/>
<evidence type="ECO:0000256" key="1">
    <source>
        <dbReference type="ARBA" id="ARBA00004173"/>
    </source>
</evidence>
<evidence type="ECO:0000256" key="4">
    <source>
        <dbReference type="ARBA" id="ARBA00023128"/>
    </source>
</evidence>
<keyword evidence="4" id="KW-0496">Mitochondrion</keyword>
<dbReference type="Proteomes" id="UP001187682">
    <property type="component" value="Unassembled WGS sequence"/>
</dbReference>
<dbReference type="GO" id="GO:0005762">
    <property type="term" value="C:mitochondrial large ribosomal subunit"/>
    <property type="evidence" value="ECO:0007669"/>
    <property type="project" value="TreeGrafter"/>
</dbReference>
<dbReference type="PANTHER" id="PTHR13477:SF0">
    <property type="entry name" value="LARGE RIBOSOMAL SUBUNIT PROTEIN ML49"/>
    <property type="match status" value="1"/>
</dbReference>
<protein>
    <recommendedName>
        <fullName evidence="6">Large ribosomal subunit protein mL49</fullName>
    </recommendedName>
</protein>
<evidence type="ECO:0000256" key="2">
    <source>
        <dbReference type="ARBA" id="ARBA00005677"/>
    </source>
</evidence>
<name>A0AAE8SSE6_9PEZI</name>
<dbReference type="GO" id="GO:0006412">
    <property type="term" value="P:translation"/>
    <property type="evidence" value="ECO:0007669"/>
    <property type="project" value="InterPro"/>
</dbReference>
<dbReference type="InterPro" id="IPR007740">
    <property type="entry name" value="Ribosomal_mL49"/>
</dbReference>